<protein>
    <recommendedName>
        <fullName evidence="10">Poly [ADP-ribose] polymerase</fullName>
    </recommendedName>
</protein>
<evidence type="ECO:0000313" key="8">
    <source>
        <dbReference type="EMBL" id="KAG6409212.1"/>
    </source>
</evidence>
<evidence type="ECO:0000259" key="7">
    <source>
        <dbReference type="PROSITE" id="PS51879"/>
    </source>
</evidence>
<dbReference type="InterPro" id="IPR044964">
    <property type="entry name" value="RCD1/SRO1-5"/>
</dbReference>
<feature type="domain" description="WWE" evidence="5">
    <location>
        <begin position="122"/>
        <end position="197"/>
    </location>
</feature>
<feature type="domain" description="PARP catalytic" evidence="6">
    <location>
        <begin position="278"/>
        <end position="498"/>
    </location>
</feature>
<comment type="subcellular location">
    <subcellularLocation>
        <location evidence="1">Nucleus</location>
    </subcellularLocation>
</comment>
<dbReference type="SUPFAM" id="SSF117839">
    <property type="entry name" value="WWE domain"/>
    <property type="match status" value="1"/>
</dbReference>
<evidence type="ECO:0000256" key="2">
    <source>
        <dbReference type="ARBA" id="ARBA00022473"/>
    </source>
</evidence>
<evidence type="ECO:0000259" key="6">
    <source>
        <dbReference type="PROSITE" id="PS51059"/>
    </source>
</evidence>
<dbReference type="GO" id="GO:0005634">
    <property type="term" value="C:nucleus"/>
    <property type="evidence" value="ECO:0007669"/>
    <property type="project" value="UniProtKB-SubCell"/>
</dbReference>
<organism evidence="8">
    <name type="scientific">Salvia splendens</name>
    <name type="common">Scarlet sage</name>
    <dbReference type="NCBI Taxonomy" id="180675"/>
    <lineage>
        <taxon>Eukaryota</taxon>
        <taxon>Viridiplantae</taxon>
        <taxon>Streptophyta</taxon>
        <taxon>Embryophyta</taxon>
        <taxon>Tracheophyta</taxon>
        <taxon>Spermatophyta</taxon>
        <taxon>Magnoliopsida</taxon>
        <taxon>eudicotyledons</taxon>
        <taxon>Gunneridae</taxon>
        <taxon>Pentapetalae</taxon>
        <taxon>asterids</taxon>
        <taxon>lamiids</taxon>
        <taxon>Lamiales</taxon>
        <taxon>Lamiaceae</taxon>
        <taxon>Nepetoideae</taxon>
        <taxon>Mentheae</taxon>
        <taxon>Salviinae</taxon>
        <taxon>Salvia</taxon>
        <taxon>Salvia subgen. Calosphace</taxon>
        <taxon>core Calosphace</taxon>
    </lineage>
</organism>
<dbReference type="Gene3D" id="3.90.228.10">
    <property type="match status" value="1"/>
</dbReference>
<reference evidence="8" key="1">
    <citation type="submission" date="2018-01" db="EMBL/GenBank/DDBJ databases">
        <authorList>
            <person name="Mao J.F."/>
        </authorList>
    </citation>
    <scope>NUCLEOTIDE SEQUENCE</scope>
    <source>
        <strain evidence="8">Huo1</strain>
        <tissue evidence="8">Leaf</tissue>
    </source>
</reference>
<accession>A0A8X8ZLD8</accession>
<keyword evidence="4" id="KW-0539">Nucleus</keyword>
<feature type="domain" description="RST" evidence="7">
    <location>
        <begin position="493"/>
        <end position="560"/>
    </location>
</feature>
<dbReference type="PROSITE" id="PS51879">
    <property type="entry name" value="RST"/>
    <property type="match status" value="1"/>
</dbReference>
<gene>
    <name evidence="8" type="ORF">SASPL_132246</name>
</gene>
<evidence type="ECO:0000256" key="3">
    <source>
        <dbReference type="ARBA" id="ARBA00023016"/>
    </source>
</evidence>
<dbReference type="InterPro" id="IPR057823">
    <property type="entry name" value="WWE_RCD1"/>
</dbReference>
<dbReference type="Pfam" id="PF23467">
    <property type="entry name" value="WWE_5"/>
    <property type="match status" value="1"/>
</dbReference>
<dbReference type="AlphaFoldDB" id="A0A8X8ZLD8"/>
<sequence length="560" mass="62779">MLVPKAIGTRNEVMIKLFFLITTAYHNFNFVSALCCLFNQIHRGNFVLTDNRPEPSRVKKAAKILHFTSGSSLQQILYGELLYLYLQFSAMNSLNSTSIMAKRFSEVRSSAKAVVHSEPLIQNYSNFKRSSCPERLMFYQNGSWVDYSEEVSELLKLGFAEGRPVVEAQLLGYSCLFDLYRMLEIDLESGNQRSIAWIDTGGKCFFPKTFVNSCENDREVELGDGDESCARIEIDVRIVENSGDREGAGLKEGVNFGKRGRIDDVEESFCGAAAKRVKIDESELQSSRWPKARNLAAGEKRYEIVRNLFLSGLENVEPGAMVTAIHQCVRTGPLDKARSEVFSKQMEIMKRARGGINVVFAWCGMSSRGVESVLMHGFGIPSKLSRSASHGVGIHLSPIRLPQHSAMLAEVDENGEKHVILCRVILGRCEKVEAGSLQSYPSSVEYDTGVDDLNNPRWYTVWQGNMNTHILPECVVSYRPVNINGSVNSIPKNRVPHPSTFIAKLFTKLRGLLPFPQFCELQTSWESCKKGKLGKHAFMKKLRLLVGDDVLHSTIHDIRG</sequence>
<dbReference type="PROSITE" id="PS51059">
    <property type="entry name" value="PARP_CATALYTIC"/>
    <property type="match status" value="1"/>
</dbReference>
<evidence type="ECO:0000313" key="9">
    <source>
        <dbReference type="Proteomes" id="UP000298416"/>
    </source>
</evidence>
<dbReference type="InterPro" id="IPR012317">
    <property type="entry name" value="Poly(ADP-ribose)pol_cat_dom"/>
</dbReference>
<dbReference type="PANTHER" id="PTHR32263:SF19">
    <property type="entry name" value="OS03G0230300 PROTEIN"/>
    <property type="match status" value="1"/>
</dbReference>
<comment type="caution">
    <text evidence="8">The sequence shown here is derived from an EMBL/GenBank/DDBJ whole genome shotgun (WGS) entry which is preliminary data.</text>
</comment>
<dbReference type="InterPro" id="IPR037197">
    <property type="entry name" value="WWE_dom_sf"/>
</dbReference>
<keyword evidence="2" id="KW-0217">Developmental protein</keyword>
<evidence type="ECO:0000256" key="4">
    <source>
        <dbReference type="ARBA" id="ARBA00023242"/>
    </source>
</evidence>
<dbReference type="PROSITE" id="PS50918">
    <property type="entry name" value="WWE"/>
    <property type="match status" value="1"/>
</dbReference>
<keyword evidence="9" id="KW-1185">Reference proteome</keyword>
<evidence type="ECO:0008006" key="10">
    <source>
        <dbReference type="Google" id="ProtNLM"/>
    </source>
</evidence>
<keyword evidence="3" id="KW-0346">Stress response</keyword>
<dbReference type="InterPro" id="IPR022003">
    <property type="entry name" value="RST"/>
</dbReference>
<name>A0A8X8ZLD8_SALSN</name>
<dbReference type="Pfam" id="PF12174">
    <property type="entry name" value="RST"/>
    <property type="match status" value="1"/>
</dbReference>
<evidence type="ECO:0000256" key="1">
    <source>
        <dbReference type="ARBA" id="ARBA00004123"/>
    </source>
</evidence>
<dbReference type="GO" id="GO:0003950">
    <property type="term" value="F:NAD+ poly-ADP-ribosyltransferase activity"/>
    <property type="evidence" value="ECO:0007669"/>
    <property type="project" value="InterPro"/>
</dbReference>
<proteinExistence type="predicted"/>
<dbReference type="EMBL" id="PNBA02000011">
    <property type="protein sequence ID" value="KAG6409212.1"/>
    <property type="molecule type" value="Genomic_DNA"/>
</dbReference>
<dbReference type="Proteomes" id="UP000298416">
    <property type="component" value="Unassembled WGS sequence"/>
</dbReference>
<dbReference type="SUPFAM" id="SSF56399">
    <property type="entry name" value="ADP-ribosylation"/>
    <property type="match status" value="1"/>
</dbReference>
<dbReference type="InterPro" id="IPR004170">
    <property type="entry name" value="WWE_dom"/>
</dbReference>
<dbReference type="PANTHER" id="PTHR32263">
    <property type="entry name" value="INACTIVE POLY [ADP-RIBOSE] POLYMERASE SRO4-RELATED"/>
    <property type="match status" value="1"/>
</dbReference>
<reference evidence="8" key="2">
    <citation type="submission" date="2020-08" db="EMBL/GenBank/DDBJ databases">
        <title>Plant Genome Project.</title>
        <authorList>
            <person name="Zhang R.-G."/>
        </authorList>
    </citation>
    <scope>NUCLEOTIDE SEQUENCE</scope>
    <source>
        <strain evidence="8">Huo1</strain>
        <tissue evidence="8">Leaf</tissue>
    </source>
</reference>
<evidence type="ECO:0000259" key="5">
    <source>
        <dbReference type="PROSITE" id="PS50918"/>
    </source>
</evidence>